<dbReference type="AlphaFoldDB" id="A0A1H7JU84"/>
<dbReference type="OrthoDB" id="798932at2"/>
<evidence type="ECO:0000313" key="2">
    <source>
        <dbReference type="Proteomes" id="UP000199421"/>
    </source>
</evidence>
<name>A0A1H7JU84_OLID1</name>
<sequence length="112" mass="13074">MQENFQQKCFKPAKYFNQLRVLVQLRNLENQLDIAMETITKFFKEERDPLFRRGEAKGEARGKAEGEAKKNYEFVSNLILETKFSDAKIAQLAIVSEDFVQKVRADLAKKKK</sequence>
<protein>
    <recommendedName>
        <fullName evidence="3">Transposase</fullName>
    </recommendedName>
</protein>
<evidence type="ECO:0000313" key="1">
    <source>
        <dbReference type="EMBL" id="SEK78291.1"/>
    </source>
</evidence>
<reference evidence="2" key="1">
    <citation type="submission" date="2016-10" db="EMBL/GenBank/DDBJ databases">
        <authorList>
            <person name="Varghese N."/>
            <person name="Submissions S."/>
        </authorList>
    </citation>
    <scope>NUCLEOTIDE SEQUENCE [LARGE SCALE GENOMIC DNA]</scope>
    <source>
        <strain evidence="2">DSM 18733</strain>
    </source>
</reference>
<accession>A0A1H7JU84</accession>
<keyword evidence="2" id="KW-1185">Reference proteome</keyword>
<organism evidence="1 2">
    <name type="scientific">Olivibacter domesticus</name>
    <name type="common">Pseudosphingobacterium domesticum</name>
    <dbReference type="NCBI Taxonomy" id="407022"/>
    <lineage>
        <taxon>Bacteria</taxon>
        <taxon>Pseudomonadati</taxon>
        <taxon>Bacteroidota</taxon>
        <taxon>Sphingobacteriia</taxon>
        <taxon>Sphingobacteriales</taxon>
        <taxon>Sphingobacteriaceae</taxon>
        <taxon>Olivibacter</taxon>
    </lineage>
</organism>
<dbReference type="Proteomes" id="UP000199421">
    <property type="component" value="Unassembled WGS sequence"/>
</dbReference>
<evidence type="ECO:0008006" key="3">
    <source>
        <dbReference type="Google" id="ProtNLM"/>
    </source>
</evidence>
<proteinExistence type="predicted"/>
<gene>
    <name evidence="1" type="ORF">SAMN05661044_01134</name>
</gene>
<dbReference type="EMBL" id="FOAF01000001">
    <property type="protein sequence ID" value="SEK78291.1"/>
    <property type="molecule type" value="Genomic_DNA"/>
</dbReference>